<feature type="domain" description="YcaO" evidence="1">
    <location>
        <begin position="63"/>
        <end position="382"/>
    </location>
</feature>
<dbReference type="PROSITE" id="PS51664">
    <property type="entry name" value="YCAO"/>
    <property type="match status" value="1"/>
</dbReference>
<dbReference type="Pfam" id="PF02624">
    <property type="entry name" value="YcaO"/>
    <property type="match status" value="1"/>
</dbReference>
<sequence length="382" mass="41526">MTPIALDGTVRARTPEETWLILIGQMARLGITRVARITGLDYLDIPVWTAIRPSAHTLVTSQGKGATDLLAKISAVLESAELWHAEQPLPVAARGTHRDLGIPYPMSALPVKLDHDSLPDIPLDWALGTGLTSGRSVLVPADLVRRHLRRDVVAPNVFHVTSNGLACGNTASEATVHALCEVIERDVLHRDYASGGAHRTLINPGSVEDRYCRDLIDRFLDARMFLEIALVDSAYEIPVCAVYIWSEDYPILFAGSGCHRDPHIALSRALTEAAQSRLTCIVGTRDDLESHEHAFSARPPRPEHAGPNTGEWATVTTRYGPTERDFQAETAAVAARVASVTGYEPVAIDLCQSDAYAAVKVAAPGLEMRITRSIPRPGKRHG</sequence>
<dbReference type="Proteomes" id="UP000830115">
    <property type="component" value="Chromosome"/>
</dbReference>
<dbReference type="PANTHER" id="PTHR37809:SF1">
    <property type="entry name" value="RIBOSOMAL PROTEIN S12 METHYLTHIOTRANSFERASE ACCESSORY FACTOR YCAO"/>
    <property type="match status" value="1"/>
</dbReference>
<evidence type="ECO:0000313" key="2">
    <source>
        <dbReference type="EMBL" id="UQA97473.1"/>
    </source>
</evidence>
<proteinExistence type="predicted"/>
<protein>
    <submittedName>
        <fullName evidence="2">YcaO-like family protein</fullName>
    </submittedName>
</protein>
<dbReference type="RefSeq" id="WP_248868432.1">
    <property type="nucleotide sequence ID" value="NZ_CP086322.1"/>
</dbReference>
<dbReference type="PANTHER" id="PTHR37809">
    <property type="entry name" value="RIBOSOMAL PROTEIN S12 METHYLTHIOTRANSFERASE ACCESSORY FACTOR YCAO"/>
    <property type="match status" value="1"/>
</dbReference>
<keyword evidence="3" id="KW-1185">Reference proteome</keyword>
<organism evidence="2 3">
    <name type="scientific">Streptomyces halobius</name>
    <dbReference type="NCBI Taxonomy" id="2879846"/>
    <lineage>
        <taxon>Bacteria</taxon>
        <taxon>Bacillati</taxon>
        <taxon>Actinomycetota</taxon>
        <taxon>Actinomycetes</taxon>
        <taxon>Kitasatosporales</taxon>
        <taxon>Streptomycetaceae</taxon>
        <taxon>Streptomyces</taxon>
    </lineage>
</organism>
<dbReference type="InterPro" id="IPR003776">
    <property type="entry name" value="YcaO-like_dom"/>
</dbReference>
<reference evidence="2" key="1">
    <citation type="submission" date="2021-10" db="EMBL/GenBank/DDBJ databases">
        <title>Streptomyces nigrumlapis sp.nov.,an antimicrobial producing actinobacterium isolated from Black Gobi rocks.</title>
        <authorList>
            <person name="Wen Y."/>
            <person name="Zhang W."/>
            <person name="Liu X.G."/>
        </authorList>
    </citation>
    <scope>NUCLEOTIDE SEQUENCE</scope>
    <source>
        <strain evidence="2">ST13-2-2</strain>
    </source>
</reference>
<accession>A0ABY4MIT7</accession>
<name>A0ABY4MIT7_9ACTN</name>
<dbReference type="NCBIfam" id="TIGR00702">
    <property type="entry name" value="YcaO-type kinase domain"/>
    <property type="match status" value="1"/>
</dbReference>
<evidence type="ECO:0000259" key="1">
    <source>
        <dbReference type="PROSITE" id="PS51664"/>
    </source>
</evidence>
<evidence type="ECO:0000313" key="3">
    <source>
        <dbReference type="Proteomes" id="UP000830115"/>
    </source>
</evidence>
<dbReference type="Gene3D" id="3.30.160.660">
    <property type="match status" value="1"/>
</dbReference>
<dbReference type="EMBL" id="CP086322">
    <property type="protein sequence ID" value="UQA97473.1"/>
    <property type="molecule type" value="Genomic_DNA"/>
</dbReference>
<gene>
    <name evidence="2" type="ORF">K9S39_41520</name>
</gene>